<protein>
    <recommendedName>
        <fullName evidence="3">Dolichyl-phosphate beta-glucosyltransferase</fullName>
    </recommendedName>
</protein>
<evidence type="ECO:0008006" key="3">
    <source>
        <dbReference type="Google" id="ProtNLM"/>
    </source>
</evidence>
<dbReference type="PANTHER" id="PTHR10859">
    <property type="entry name" value="GLYCOSYL TRANSFERASE"/>
    <property type="match status" value="1"/>
</dbReference>
<dbReference type="EMBL" id="KZ308753">
    <property type="protein sequence ID" value="KAG8233939.1"/>
    <property type="molecule type" value="Genomic_DNA"/>
</dbReference>
<evidence type="ECO:0000313" key="2">
    <source>
        <dbReference type="Proteomes" id="UP000792457"/>
    </source>
</evidence>
<accession>A0A8K0KGT3</accession>
<evidence type="ECO:0000313" key="1">
    <source>
        <dbReference type="EMBL" id="KAG8233939.1"/>
    </source>
</evidence>
<dbReference type="GO" id="GO:0005789">
    <property type="term" value="C:endoplasmic reticulum membrane"/>
    <property type="evidence" value="ECO:0007669"/>
    <property type="project" value="TreeGrafter"/>
</dbReference>
<keyword evidence="2" id="KW-1185">Reference proteome</keyword>
<proteinExistence type="predicted"/>
<name>A0A8K0KGT3_LADFU</name>
<reference evidence="1" key="2">
    <citation type="submission" date="2017-10" db="EMBL/GenBank/DDBJ databases">
        <title>Ladona fulva Genome sequencing and assembly.</title>
        <authorList>
            <person name="Murali S."/>
            <person name="Richards S."/>
            <person name="Bandaranaike D."/>
            <person name="Bellair M."/>
            <person name="Blankenburg K."/>
            <person name="Chao H."/>
            <person name="Dinh H."/>
            <person name="Doddapaneni H."/>
            <person name="Dugan-Rocha S."/>
            <person name="Elkadiri S."/>
            <person name="Gnanaolivu R."/>
            <person name="Hernandez B."/>
            <person name="Skinner E."/>
            <person name="Javaid M."/>
            <person name="Lee S."/>
            <person name="Li M."/>
            <person name="Ming W."/>
            <person name="Munidasa M."/>
            <person name="Muniz J."/>
            <person name="Nguyen L."/>
            <person name="Hughes D."/>
            <person name="Osuji N."/>
            <person name="Pu L.-L."/>
            <person name="Puazo M."/>
            <person name="Qu C."/>
            <person name="Quiroz J."/>
            <person name="Raj R."/>
            <person name="Weissenberger G."/>
            <person name="Xin Y."/>
            <person name="Zou X."/>
            <person name="Han Y."/>
            <person name="Worley K."/>
            <person name="Muzny D."/>
            <person name="Gibbs R."/>
        </authorList>
    </citation>
    <scope>NUCLEOTIDE SEQUENCE</scope>
    <source>
        <strain evidence="1">Sampled in the wild</strain>
    </source>
</reference>
<dbReference type="SUPFAM" id="SSF53448">
    <property type="entry name" value="Nucleotide-diphospho-sugar transferases"/>
    <property type="match status" value="1"/>
</dbReference>
<dbReference type="PANTHER" id="PTHR10859:SF91">
    <property type="entry name" value="DOLICHYL-PHOSPHATE BETA-GLUCOSYLTRANSFERASE"/>
    <property type="match status" value="1"/>
</dbReference>
<sequence length="143" mass="16667">MTDPSKVADSLAVVCGSRAHLEAESVANRSFFRTFLMWGFHLLVKTFGVQDIADTQCGFKLFTRRTARLIFRSLHVERWAFDVELLYIAKRLKIPVTEIAVNWTEIEGSKIVPVFSWLQMGRDLFLIWLRYRLGAWKLRTKVD</sequence>
<dbReference type="Gene3D" id="3.90.550.10">
    <property type="entry name" value="Spore Coat Polysaccharide Biosynthesis Protein SpsA, Chain A"/>
    <property type="match status" value="1"/>
</dbReference>
<organism evidence="1 2">
    <name type="scientific">Ladona fulva</name>
    <name type="common">Scarce chaser dragonfly</name>
    <name type="synonym">Libellula fulva</name>
    <dbReference type="NCBI Taxonomy" id="123851"/>
    <lineage>
        <taxon>Eukaryota</taxon>
        <taxon>Metazoa</taxon>
        <taxon>Ecdysozoa</taxon>
        <taxon>Arthropoda</taxon>
        <taxon>Hexapoda</taxon>
        <taxon>Insecta</taxon>
        <taxon>Pterygota</taxon>
        <taxon>Palaeoptera</taxon>
        <taxon>Odonata</taxon>
        <taxon>Epiprocta</taxon>
        <taxon>Anisoptera</taxon>
        <taxon>Libelluloidea</taxon>
        <taxon>Libellulidae</taxon>
        <taxon>Ladona</taxon>
    </lineage>
</organism>
<dbReference type="GO" id="GO:0006487">
    <property type="term" value="P:protein N-linked glycosylation"/>
    <property type="evidence" value="ECO:0007669"/>
    <property type="project" value="TreeGrafter"/>
</dbReference>
<dbReference type="OrthoDB" id="3784at2759"/>
<gene>
    <name evidence="1" type="ORF">J437_LFUL005145</name>
</gene>
<comment type="caution">
    <text evidence="1">The sequence shown here is derived from an EMBL/GenBank/DDBJ whole genome shotgun (WGS) entry which is preliminary data.</text>
</comment>
<dbReference type="Proteomes" id="UP000792457">
    <property type="component" value="Unassembled WGS sequence"/>
</dbReference>
<reference evidence="1" key="1">
    <citation type="submission" date="2013-04" db="EMBL/GenBank/DDBJ databases">
        <authorList>
            <person name="Qu J."/>
            <person name="Murali S.C."/>
            <person name="Bandaranaike D."/>
            <person name="Bellair M."/>
            <person name="Blankenburg K."/>
            <person name="Chao H."/>
            <person name="Dinh H."/>
            <person name="Doddapaneni H."/>
            <person name="Downs B."/>
            <person name="Dugan-Rocha S."/>
            <person name="Elkadiri S."/>
            <person name="Gnanaolivu R.D."/>
            <person name="Hernandez B."/>
            <person name="Javaid M."/>
            <person name="Jayaseelan J.C."/>
            <person name="Lee S."/>
            <person name="Li M."/>
            <person name="Ming W."/>
            <person name="Munidasa M."/>
            <person name="Muniz J."/>
            <person name="Nguyen L."/>
            <person name="Ongeri F."/>
            <person name="Osuji N."/>
            <person name="Pu L.-L."/>
            <person name="Puazo M."/>
            <person name="Qu C."/>
            <person name="Quiroz J."/>
            <person name="Raj R."/>
            <person name="Weissenberger G."/>
            <person name="Xin Y."/>
            <person name="Zou X."/>
            <person name="Han Y."/>
            <person name="Richards S."/>
            <person name="Worley K."/>
            <person name="Muzny D."/>
            <person name="Gibbs R."/>
        </authorList>
    </citation>
    <scope>NUCLEOTIDE SEQUENCE</scope>
    <source>
        <strain evidence="1">Sampled in the wild</strain>
    </source>
</reference>
<dbReference type="InterPro" id="IPR029044">
    <property type="entry name" value="Nucleotide-diphossugar_trans"/>
</dbReference>
<dbReference type="AlphaFoldDB" id="A0A8K0KGT3"/>